<keyword evidence="14" id="KW-1185">Reference proteome</keyword>
<keyword evidence="7 8" id="KW-0998">Cell outer membrane</keyword>
<accession>A0A0B4CNF6</accession>
<comment type="subcellular location">
    <subcellularLocation>
        <location evidence="1 8">Cell outer membrane</location>
        <topology evidence="1 8">Multi-pass membrane protein</topology>
    </subcellularLocation>
</comment>
<dbReference type="Gene3D" id="2.40.170.20">
    <property type="entry name" value="TonB-dependent receptor, beta-barrel domain"/>
    <property type="match status" value="1"/>
</dbReference>
<dbReference type="GO" id="GO:0009279">
    <property type="term" value="C:cell outer membrane"/>
    <property type="evidence" value="ECO:0007669"/>
    <property type="project" value="UniProtKB-SubCell"/>
</dbReference>
<sequence>MLIKVKPKNFKPLIAPLFLLASGFMFGQKTVNDTIKKDKTKDIEEVVLIGYGTVKKSDLTGSASSVSAKDLAATPAMNALQALQGRAAGLNIVTSGGAPGAGANVTIRGGASITQGTDPLYIVDGFQLDNALNIINPNDIESIDVLKGASAIAIYGSRGSNGIIVIKTKSGKKGKITLNYNSFMSFDMLSKKLDMLSNSEDYVKYQYELAQLGGKTAQWSNVYDNSLGTDSPGFYTGVYSRINNRYASAPSLDWQEKVFGGTGLTQNQNFNISMGSEKTQAFISYNYNKQQGILANHDETRNSLRANIKSELYKGIRVDFGSMFTSQSVNGGGSYGGMKKVLLQPINGGTKFTLDQLYNTQTYGDFSAFDSNYDTENPYIENNASTSNARSRSFVANVGLEIDFLKNFTLRTAGQYTWNSSKSTSFSDANSRAYLTDPVNTGINGSIGNRESYSYQITNTVTYNKTFAEKHKITALVGTEATYGTSEGNSITLIKFPLLPNYGLNQIDNATVKDKSVSPATPVTMISYFGRVNYNYDDRYLLTATIRRDGTSKFYQDYRWGNFPSVAAAWRVSQEGFWKDHKINNIVNDLKFRIEYGETGNNDVPSNLWRTNVVSTDYPSNNTIGNPALVTSTTYGNQSLQWEAMKATNIGIDLAFFNNRIKLTSEYYKNDVTKMLLLTVLPAHTGYSNQYQNIGTMTNKGYEFTLNTVNLKSDKFRWTTDANIGFNKSKVTSLDSGRDSRQFTVGSNRGGQVTYYATVGQQLGDMYGYVYQGIYTTDDFTQAANGTLTLKPGVVKPATGTPKPGDMKFAADNEAGDQFTRKLVKIGNGTPDFIGGISNNFSYKGFDLAIFMKFSVGGDVYNATKQSLSPYALYQNTASEFGNNYYHLIDPNTGQATTNLTRLKELNPNEGSSLWSLSNTNTANITYPSSYYVEDGSYLRIAQLTLGYSLNREFLNKISVTNARIYVTVNNLATITGYSGYDPEVAAASGVAITPGYDSSSYPRSRSYVLGINLTF</sequence>
<feature type="domain" description="TonB-dependent receptor plug" evidence="12">
    <location>
        <begin position="56"/>
        <end position="163"/>
    </location>
</feature>
<dbReference type="InterPro" id="IPR039426">
    <property type="entry name" value="TonB-dep_rcpt-like"/>
</dbReference>
<evidence type="ECO:0000256" key="6">
    <source>
        <dbReference type="ARBA" id="ARBA00023136"/>
    </source>
</evidence>
<evidence type="ECO:0000256" key="9">
    <source>
        <dbReference type="RuleBase" id="RU003357"/>
    </source>
</evidence>
<dbReference type="InterPro" id="IPR023997">
    <property type="entry name" value="TonB-dep_OMP_SusC/RagA_CS"/>
</dbReference>
<evidence type="ECO:0000256" key="4">
    <source>
        <dbReference type="ARBA" id="ARBA00022692"/>
    </source>
</evidence>
<dbReference type="InterPro" id="IPR000531">
    <property type="entry name" value="Beta-barrel_TonB"/>
</dbReference>
<evidence type="ECO:0000256" key="8">
    <source>
        <dbReference type="PROSITE-ProRule" id="PRU01360"/>
    </source>
</evidence>
<organism evidence="13 14">
    <name type="scientific">Chryseobacterium taiwanense</name>
    <dbReference type="NCBI Taxonomy" id="363331"/>
    <lineage>
        <taxon>Bacteria</taxon>
        <taxon>Pseudomonadati</taxon>
        <taxon>Bacteroidota</taxon>
        <taxon>Flavobacteriia</taxon>
        <taxon>Flavobacteriales</taxon>
        <taxon>Weeksellaceae</taxon>
        <taxon>Chryseobacterium group</taxon>
        <taxon>Chryseobacterium</taxon>
    </lineage>
</organism>
<reference evidence="13 14" key="1">
    <citation type="submission" date="2014-12" db="EMBL/GenBank/DDBJ databases">
        <title>Genome sequencing of Chryseobacterium taiwanense TPW19.</title>
        <authorList>
            <person name="Tan P.W."/>
            <person name="Chan K.-G."/>
        </authorList>
    </citation>
    <scope>NUCLEOTIDE SEQUENCE [LARGE SCALE GENOMIC DNA]</scope>
    <source>
        <strain evidence="13 14">TPW19</strain>
    </source>
</reference>
<keyword evidence="10" id="KW-0732">Signal</keyword>
<dbReference type="EMBL" id="JWTA01000008">
    <property type="protein sequence ID" value="KIC62764.1"/>
    <property type="molecule type" value="Genomic_DNA"/>
</dbReference>
<dbReference type="InterPro" id="IPR023996">
    <property type="entry name" value="TonB-dep_OMP_SusC/RagA"/>
</dbReference>
<protein>
    <submittedName>
        <fullName evidence="13">Membrane protein</fullName>
    </submittedName>
</protein>
<dbReference type="InterPro" id="IPR037066">
    <property type="entry name" value="Plug_dom_sf"/>
</dbReference>
<feature type="domain" description="TonB-dependent receptor-like beta-barrel" evidence="11">
    <location>
        <begin position="450"/>
        <end position="771"/>
    </location>
</feature>
<keyword evidence="2 8" id="KW-0813">Transport</keyword>
<keyword evidence="5 9" id="KW-0798">TonB box</keyword>
<evidence type="ECO:0000313" key="13">
    <source>
        <dbReference type="EMBL" id="KIC62764.1"/>
    </source>
</evidence>
<evidence type="ECO:0000256" key="1">
    <source>
        <dbReference type="ARBA" id="ARBA00004571"/>
    </source>
</evidence>
<keyword evidence="4 8" id="KW-0812">Transmembrane</keyword>
<dbReference type="Proteomes" id="UP000031167">
    <property type="component" value="Unassembled WGS sequence"/>
</dbReference>
<dbReference type="STRING" id="363331.RM51_11310"/>
<dbReference type="Pfam" id="PF00593">
    <property type="entry name" value="TonB_dep_Rec_b-barrel"/>
    <property type="match status" value="1"/>
</dbReference>
<name>A0A0B4CNF6_9FLAO</name>
<feature type="chain" id="PRO_5002084655" evidence="10">
    <location>
        <begin position="28"/>
        <end position="1016"/>
    </location>
</feature>
<evidence type="ECO:0000256" key="7">
    <source>
        <dbReference type="ARBA" id="ARBA00023237"/>
    </source>
</evidence>
<proteinExistence type="inferred from homology"/>
<keyword evidence="3 8" id="KW-1134">Transmembrane beta strand</keyword>
<dbReference type="AlphaFoldDB" id="A0A0B4CNF6"/>
<dbReference type="InterPro" id="IPR036942">
    <property type="entry name" value="Beta-barrel_TonB_sf"/>
</dbReference>
<dbReference type="OrthoDB" id="9768177at2"/>
<dbReference type="InterPro" id="IPR012910">
    <property type="entry name" value="Plug_dom"/>
</dbReference>
<dbReference type="SUPFAM" id="SSF56935">
    <property type="entry name" value="Porins"/>
    <property type="match status" value="1"/>
</dbReference>
<dbReference type="PROSITE" id="PS52016">
    <property type="entry name" value="TONB_DEPENDENT_REC_3"/>
    <property type="match status" value="1"/>
</dbReference>
<evidence type="ECO:0000256" key="5">
    <source>
        <dbReference type="ARBA" id="ARBA00023077"/>
    </source>
</evidence>
<evidence type="ECO:0000313" key="14">
    <source>
        <dbReference type="Proteomes" id="UP000031167"/>
    </source>
</evidence>
<feature type="signal peptide" evidence="10">
    <location>
        <begin position="1"/>
        <end position="27"/>
    </location>
</feature>
<dbReference type="RefSeq" id="WP_039369211.1">
    <property type="nucleotide sequence ID" value="NZ_JWTA01000008.1"/>
</dbReference>
<dbReference type="Gene3D" id="2.170.130.10">
    <property type="entry name" value="TonB-dependent receptor, plug domain"/>
    <property type="match status" value="1"/>
</dbReference>
<evidence type="ECO:0000256" key="3">
    <source>
        <dbReference type="ARBA" id="ARBA00022452"/>
    </source>
</evidence>
<evidence type="ECO:0000256" key="10">
    <source>
        <dbReference type="SAM" id="SignalP"/>
    </source>
</evidence>
<dbReference type="NCBIfam" id="TIGR04056">
    <property type="entry name" value="OMP_RagA_SusC"/>
    <property type="match status" value="1"/>
</dbReference>
<keyword evidence="6 8" id="KW-0472">Membrane</keyword>
<gene>
    <name evidence="13" type="ORF">RM51_11310</name>
</gene>
<comment type="caution">
    <text evidence="13">The sequence shown here is derived from an EMBL/GenBank/DDBJ whole genome shotgun (WGS) entry which is preliminary data.</text>
</comment>
<dbReference type="Pfam" id="PF07715">
    <property type="entry name" value="Plug"/>
    <property type="match status" value="1"/>
</dbReference>
<evidence type="ECO:0000256" key="2">
    <source>
        <dbReference type="ARBA" id="ARBA00022448"/>
    </source>
</evidence>
<evidence type="ECO:0000259" key="11">
    <source>
        <dbReference type="Pfam" id="PF00593"/>
    </source>
</evidence>
<dbReference type="NCBIfam" id="TIGR04057">
    <property type="entry name" value="SusC_RagA_signa"/>
    <property type="match status" value="1"/>
</dbReference>
<evidence type="ECO:0000259" key="12">
    <source>
        <dbReference type="Pfam" id="PF07715"/>
    </source>
</evidence>
<comment type="similarity">
    <text evidence="8 9">Belongs to the TonB-dependent receptor family.</text>
</comment>